<feature type="compositionally biased region" description="Acidic residues" evidence="2">
    <location>
        <begin position="472"/>
        <end position="485"/>
    </location>
</feature>
<keyword evidence="1" id="KW-0175">Coiled coil</keyword>
<evidence type="ECO:0000313" key="3">
    <source>
        <dbReference type="EMBL" id="RAH86011.1"/>
    </source>
</evidence>
<evidence type="ECO:0000256" key="2">
    <source>
        <dbReference type="SAM" id="MobiDB-lite"/>
    </source>
</evidence>
<organism evidence="3 4">
    <name type="scientific">Aspergillus japonicus CBS 114.51</name>
    <dbReference type="NCBI Taxonomy" id="1448312"/>
    <lineage>
        <taxon>Eukaryota</taxon>
        <taxon>Fungi</taxon>
        <taxon>Dikarya</taxon>
        <taxon>Ascomycota</taxon>
        <taxon>Pezizomycotina</taxon>
        <taxon>Eurotiomycetes</taxon>
        <taxon>Eurotiomycetidae</taxon>
        <taxon>Eurotiales</taxon>
        <taxon>Aspergillaceae</taxon>
        <taxon>Aspergillus</taxon>
        <taxon>Aspergillus subgen. Circumdati</taxon>
    </lineage>
</organism>
<proteinExistence type="predicted"/>
<accession>A0A8T8XDA8</accession>
<keyword evidence="4" id="KW-1185">Reference proteome</keyword>
<dbReference type="EMBL" id="KZ824773">
    <property type="protein sequence ID" value="RAH86011.1"/>
    <property type="molecule type" value="Genomic_DNA"/>
</dbReference>
<evidence type="ECO:0000256" key="1">
    <source>
        <dbReference type="SAM" id="Coils"/>
    </source>
</evidence>
<dbReference type="OrthoDB" id="4156714at2759"/>
<feature type="region of interest" description="Disordered" evidence="2">
    <location>
        <begin position="462"/>
        <end position="485"/>
    </location>
</feature>
<dbReference type="GeneID" id="37177014"/>
<reference evidence="3 4" key="1">
    <citation type="submission" date="2018-02" db="EMBL/GenBank/DDBJ databases">
        <title>The genomes of Aspergillus section Nigri reveals drivers in fungal speciation.</title>
        <authorList>
            <consortium name="DOE Joint Genome Institute"/>
            <person name="Vesth T.C."/>
            <person name="Nybo J."/>
            <person name="Theobald S."/>
            <person name="Brandl J."/>
            <person name="Frisvad J.C."/>
            <person name="Nielsen K.F."/>
            <person name="Lyhne E.K."/>
            <person name="Kogle M.E."/>
            <person name="Kuo A."/>
            <person name="Riley R."/>
            <person name="Clum A."/>
            <person name="Nolan M."/>
            <person name="Lipzen A."/>
            <person name="Salamov A."/>
            <person name="Henrissat B."/>
            <person name="Wiebenga A."/>
            <person name="De vries R.P."/>
            <person name="Grigoriev I.V."/>
            <person name="Mortensen U.H."/>
            <person name="Andersen M.R."/>
            <person name="Baker S.E."/>
        </authorList>
    </citation>
    <scope>NUCLEOTIDE SEQUENCE [LARGE SCALE GENOMIC DNA]</scope>
    <source>
        <strain evidence="3 4">CBS 114.51</strain>
    </source>
</reference>
<protein>
    <submittedName>
        <fullName evidence="3">Uncharacterized protein</fullName>
    </submittedName>
</protein>
<evidence type="ECO:0000313" key="4">
    <source>
        <dbReference type="Proteomes" id="UP000249497"/>
    </source>
</evidence>
<name>A0A8T8XDA8_ASPJA</name>
<dbReference type="Proteomes" id="UP000249497">
    <property type="component" value="Unassembled WGS sequence"/>
</dbReference>
<dbReference type="RefSeq" id="XP_025531905.1">
    <property type="nucleotide sequence ID" value="XM_025673322.1"/>
</dbReference>
<dbReference type="AlphaFoldDB" id="A0A8T8XDA8"/>
<gene>
    <name evidence="3" type="ORF">BO86DRAFT_395457</name>
</gene>
<feature type="coiled-coil region" evidence="1">
    <location>
        <begin position="25"/>
        <end position="102"/>
    </location>
</feature>
<sequence>MKSQSDNGSPSDHDHFRETEYYGHIDDLDDKVNKLLREKESLIRQAEIREREIIDEFGRRANYHKQRVSRLRDQVRDQKITIRELGKQARAHKEKIAKLQAMVIARHESALESLNAGKGPAPMDDHDVESALIRLQESIRSWARKYTVSHVARLEHVSEAELDLVVMDLGAYCSELTWSSLVSKLPISVDKIPAILVQAALAYVVFEWIFGDPFFLFRQIEHVNSNSLCGGLTKIYDQMKLVDEVESHAWRSQMLRMLCLASVQGAQSFLHGQVESFSSELAQFFLDSSASALLERPGSPLALDHREKELENVLSGAANLALSLWTQRTNMVCYSLYQLQNFWNGDPVAEAHRLHHLDDDDKRLDGTNIVLFVQPAVVAFGSVHGEHYDQSKIWAAATVLVVGKIADTEPEKFIEISSSIKAEEPNQPTESLPKAEKPMKLEERITVGSSIRVEVPVKVESSGSVKRCPKMEDEDADDLMVLDVD</sequence>